<organism evidence="4">
    <name type="scientific">Lotharella oceanica</name>
    <dbReference type="NCBI Taxonomy" id="641309"/>
    <lineage>
        <taxon>Eukaryota</taxon>
        <taxon>Sar</taxon>
        <taxon>Rhizaria</taxon>
        <taxon>Cercozoa</taxon>
        <taxon>Chlorarachniophyceae</taxon>
        <taxon>Lotharella</taxon>
    </lineage>
</organism>
<evidence type="ECO:0000313" key="4">
    <source>
        <dbReference type="EMBL" id="CAD9771614.1"/>
    </source>
</evidence>
<dbReference type="NCBIfam" id="TIGR01444">
    <property type="entry name" value="fkbM_fam"/>
    <property type="match status" value="1"/>
</dbReference>
<reference evidence="4" key="1">
    <citation type="submission" date="2021-01" db="EMBL/GenBank/DDBJ databases">
        <authorList>
            <person name="Corre E."/>
            <person name="Pelletier E."/>
            <person name="Niang G."/>
            <person name="Scheremetjew M."/>
            <person name="Finn R."/>
            <person name="Kale V."/>
            <person name="Holt S."/>
            <person name="Cochrane G."/>
            <person name="Meng A."/>
            <person name="Brown T."/>
            <person name="Cohen L."/>
        </authorList>
    </citation>
    <scope>NUCLEOTIDE SEQUENCE</scope>
    <source>
        <strain evidence="4">CCMP622</strain>
    </source>
</reference>
<dbReference type="AlphaFoldDB" id="A0A7S2TW60"/>
<evidence type="ECO:0000256" key="1">
    <source>
        <dbReference type="SAM" id="MobiDB-lite"/>
    </source>
</evidence>
<dbReference type="PANTHER" id="PTHR34009:SF2">
    <property type="entry name" value="PROTEIN STAR"/>
    <property type="match status" value="1"/>
</dbReference>
<feature type="region of interest" description="Disordered" evidence="1">
    <location>
        <begin position="141"/>
        <end position="177"/>
    </location>
</feature>
<dbReference type="EMBL" id="HBHP01025167">
    <property type="protein sequence ID" value="CAD9771614.1"/>
    <property type="molecule type" value="Transcribed_RNA"/>
</dbReference>
<proteinExistence type="predicted"/>
<evidence type="ECO:0000313" key="3">
    <source>
        <dbReference type="EMBL" id="CAD9771613.1"/>
    </source>
</evidence>
<sequence length="177" mass="19469">MLFKHGRRDQTRVPVYVDLAAFHPKKISNTYFFDVCLGWEGLCIEGDPAKIPLFNSTVRGCHLVPKLISARDGEEVVFASQGGAGGSGITGKLQPAKETYFGYREIKLKTTTLEKVLDSTNVKHVDLLSLDVEGAEMAVLDGTRSPSTSSSQRMPLNLVRGRRARAHTRRCSSSEDT</sequence>
<dbReference type="GO" id="GO:0005794">
    <property type="term" value="C:Golgi apparatus"/>
    <property type="evidence" value="ECO:0007669"/>
    <property type="project" value="TreeGrafter"/>
</dbReference>
<dbReference type="InterPro" id="IPR006342">
    <property type="entry name" value="FkbM_mtfrase"/>
</dbReference>
<dbReference type="GO" id="GO:0031902">
    <property type="term" value="C:late endosome membrane"/>
    <property type="evidence" value="ECO:0007669"/>
    <property type="project" value="TreeGrafter"/>
</dbReference>
<dbReference type="GO" id="GO:0005886">
    <property type="term" value="C:plasma membrane"/>
    <property type="evidence" value="ECO:0007669"/>
    <property type="project" value="TreeGrafter"/>
</dbReference>
<gene>
    <name evidence="3" type="ORF">LSP00402_LOCUS15603</name>
    <name evidence="4" type="ORF">LSP00402_LOCUS15604</name>
</gene>
<dbReference type="Pfam" id="PF05050">
    <property type="entry name" value="Methyltransf_21"/>
    <property type="match status" value="1"/>
</dbReference>
<feature type="domain" description="Methyltransferase FkbM" evidence="2">
    <location>
        <begin position="28"/>
        <end position="142"/>
    </location>
</feature>
<dbReference type="EMBL" id="HBHP01025166">
    <property type="protein sequence ID" value="CAD9771613.1"/>
    <property type="molecule type" value="Transcribed_RNA"/>
</dbReference>
<evidence type="ECO:0000259" key="2">
    <source>
        <dbReference type="Pfam" id="PF05050"/>
    </source>
</evidence>
<dbReference type="GO" id="GO:0016197">
    <property type="term" value="P:endosomal transport"/>
    <property type="evidence" value="ECO:0007669"/>
    <property type="project" value="TreeGrafter"/>
</dbReference>
<dbReference type="InterPro" id="IPR053202">
    <property type="entry name" value="EGF_Rcpt_Signaling_Reg"/>
</dbReference>
<dbReference type="GO" id="GO:0006888">
    <property type="term" value="P:endoplasmic reticulum to Golgi vesicle-mediated transport"/>
    <property type="evidence" value="ECO:0007669"/>
    <property type="project" value="TreeGrafter"/>
</dbReference>
<dbReference type="GO" id="GO:0005789">
    <property type="term" value="C:endoplasmic reticulum membrane"/>
    <property type="evidence" value="ECO:0007669"/>
    <property type="project" value="TreeGrafter"/>
</dbReference>
<dbReference type="PANTHER" id="PTHR34009">
    <property type="entry name" value="PROTEIN STAR"/>
    <property type="match status" value="1"/>
</dbReference>
<feature type="compositionally biased region" description="Polar residues" evidence="1">
    <location>
        <begin position="144"/>
        <end position="154"/>
    </location>
</feature>
<accession>A0A7S2TW60</accession>
<dbReference type="SUPFAM" id="SSF53335">
    <property type="entry name" value="S-adenosyl-L-methionine-dependent methyltransferases"/>
    <property type="match status" value="1"/>
</dbReference>
<feature type="compositionally biased region" description="Basic residues" evidence="1">
    <location>
        <begin position="160"/>
        <end position="170"/>
    </location>
</feature>
<dbReference type="Gene3D" id="3.40.50.150">
    <property type="entry name" value="Vaccinia Virus protein VP39"/>
    <property type="match status" value="1"/>
</dbReference>
<dbReference type="InterPro" id="IPR029063">
    <property type="entry name" value="SAM-dependent_MTases_sf"/>
</dbReference>
<protein>
    <recommendedName>
        <fullName evidence="2">Methyltransferase FkbM domain-containing protein</fullName>
    </recommendedName>
</protein>
<name>A0A7S2TW60_9EUKA</name>